<evidence type="ECO:0000313" key="5">
    <source>
        <dbReference type="Proteomes" id="UP000327013"/>
    </source>
</evidence>
<feature type="region of interest" description="Disordered" evidence="2">
    <location>
        <begin position="1272"/>
        <end position="1298"/>
    </location>
</feature>
<dbReference type="InterPro" id="IPR025697">
    <property type="entry name" value="CLU_dom"/>
</dbReference>
<feature type="region of interest" description="Disordered" evidence="2">
    <location>
        <begin position="123"/>
        <end position="174"/>
    </location>
</feature>
<dbReference type="PROSITE" id="PS51823">
    <property type="entry name" value="CLU"/>
    <property type="match status" value="1"/>
</dbReference>
<feature type="compositionally biased region" description="Polar residues" evidence="2">
    <location>
        <begin position="1652"/>
        <end position="1666"/>
    </location>
</feature>
<accession>A0A5N6QJ43</accession>
<dbReference type="EMBL" id="CM017321">
    <property type="protein sequence ID" value="KAE7999362.1"/>
    <property type="molecule type" value="Genomic_DNA"/>
</dbReference>
<evidence type="ECO:0000259" key="3">
    <source>
        <dbReference type="PROSITE" id="PS51823"/>
    </source>
</evidence>
<feature type="region of interest" description="Disordered" evidence="2">
    <location>
        <begin position="1644"/>
        <end position="1670"/>
    </location>
</feature>
<feature type="domain" description="Clu" evidence="3">
    <location>
        <begin position="317"/>
        <end position="592"/>
    </location>
</feature>
<dbReference type="InterPro" id="IPR011990">
    <property type="entry name" value="TPR-like_helical_dom_sf"/>
</dbReference>
<feature type="region of interest" description="Disordered" evidence="2">
    <location>
        <begin position="1787"/>
        <end position="1806"/>
    </location>
</feature>
<dbReference type="CDD" id="cd15466">
    <property type="entry name" value="CLU-central"/>
    <property type="match status" value="1"/>
</dbReference>
<feature type="compositionally biased region" description="Basic and acidic residues" evidence="2">
    <location>
        <begin position="1797"/>
        <end position="1806"/>
    </location>
</feature>
<reference evidence="4 5" key="1">
    <citation type="submission" date="2019-06" db="EMBL/GenBank/DDBJ databases">
        <title>A chromosomal-level reference genome of Carpinus fangiana (Coryloideae, Betulaceae).</title>
        <authorList>
            <person name="Yang X."/>
            <person name="Wang Z."/>
            <person name="Zhang L."/>
            <person name="Hao G."/>
            <person name="Liu J."/>
            <person name="Yang Y."/>
        </authorList>
    </citation>
    <scope>NUCLEOTIDE SEQUENCE [LARGE SCALE GENOMIC DNA]</scope>
    <source>
        <strain evidence="4">Cfa_2016G</strain>
        <tissue evidence="4">Leaf</tissue>
    </source>
</reference>
<dbReference type="Pfam" id="PF15044">
    <property type="entry name" value="CLU_N"/>
    <property type="match status" value="1"/>
</dbReference>
<feature type="compositionally biased region" description="Polar residues" evidence="2">
    <location>
        <begin position="1714"/>
        <end position="1730"/>
    </location>
</feature>
<proteinExistence type="predicted"/>
<sequence>MAPRNTRGKPKGEKKKKEEKVLPVVMDITVNLPDETRVVLRGISTDRIIDVRRLLSVKTETCGITNFSLSHEVRGPRLKDTVDVSALKPCVLTLVEEDYDEERAVVHVRRLLDIVACTTSFGPSATSKESLKSDAPKNAPGAQDKGAPASTKKSTTTNTKAQGTAAKQEAAMEEEGEMSHAFPKLGTFYDVFFKLVSCFPVNVAVIRRAMKRHVDEISADDHLFSLDVKLCNGKVVHVEACRNGFYIVGKQRILSHNLVDLLRQLSRAFDNAYNDLMKAFSERNKFGNLPYGFRANTWLVPPVAAQLPSVFPPLPVEDETWGGNGGGLGVDGESDLIPWANEFLLLASMPCKTAEERQVRDRKAFLLHSLFVDVAIFRAIKAVRHVMGQPNLTCSISNGEILNTERVGDLNIMVMKDASNASCKVDTKIDGIQATGSDQKNLVERNLLKGITADENTAAQDISTLGVINVRYCGYIAIVQVEQRENDKASTTSQSIELLDQPEGGANALNINSLRLLLHKTPSEHNKPVPHMQTLEHEELSASQAFVERLLEESVAKLEEEELGSDRVVRWELGACWIQHLRDQKNTEKDKKPSGEKAKNEMKVEGLGANLRSLKNNKKKSDGSNVKVQSESSRSHAECIIGEAKTSILSSVESQLETIAKENELAMKRILSEAAFARLKESETGLHCKSLPELIDLSQKYYTEVALPKLVADFGSLELSPVDGRTLTDFMHTRGLRMRCLGQVVKLSEKLPHVQSLCIHEMIVRAFKHILQAVIAVVDNTENMAVSIAAALNMMLGVPENEELNKSCNAHSLVWRWLEVFLMKRYEWNLSSLNYKDVRKFAILRGLCHKVGIELVPRDFDMDSPNPFRKSDVVSLVPVYKATVYQQKALDINERELGLDHPDTMKSYGDLAVFYYRLQHTELALKYVKRALYLLHLTCGPSHPNTAATYINVAMMEEGLGNVHVALRYLHKALKCNQRLLGPDHIQTAASYHAIAIALSLMEAYPLSVQHEQTTLQILRAKLGPDDLRTQDAAAWLEYFESKALEQQEAARNGTRKPDASIASKGHLSVSDLLDYINPNDDVEGRDGAVKRKSYIAKVKGKSYQNTSLGGSDEAPKETPKVVSEEETPLPETEGSADANQVTRSVPIEPQKSIMQKTVEEHPNIANEIFSETHAEGEDGWQPVQRPRSAGSSGRRVKQRRATIGRVYGYQKKNVDAEMEYPPVKNTLKNTKHYLLKKRTISHGSYTDHQTVNPAEATKFGRRIVKAVTYRVKSMPSSTKPATTETSGNSGELSIAPLPCPNSLPNDVAPLKTSIISLGKSPSYKEVALAPPGTIAKFQVWVPQSDFPENRELGFGEHEEEMNEVKGNDELIRTGVENISEENKISIPNSADHLKVEIGLTEKKEDTKLTDAIEDKPSLVASESVEGLKSGSVEVQEVVEASILVGVANSDDSPKSEVSGRDSSSSSETNQNLKLILQGVEDSKEKSLILNSSDPRGFSNKKLSASAAPFNPSPVIARSAPLAMNITLPSGPTIPPWPVNMNVHSRPATVLPTVNPICSSPHHPYPSPPPTPNMIQPLPFMYPPPYPQNQAVPTSTFPVTTSAFHPSHFTWQCNMNPTVSEFIPPPVWPGCHPVFSVPPPVVEPISDPKLETQLQPDDSGSPSSASILPVDIDNVGEARKEVNLPASEEIHNANEVAEIRLESIKENGHPKLSTVENTESEQSQKNISNENDGRNGECKIDGEKTFRILLRGRRNRKQTLRMPKSLLSQPYGSQSFKVIYSRVLRGSETPKSSSFSLRDDCTASAT</sequence>
<dbReference type="OrthoDB" id="1414216at2759"/>
<evidence type="ECO:0000256" key="1">
    <source>
        <dbReference type="ARBA" id="ARBA00022490"/>
    </source>
</evidence>
<evidence type="ECO:0000313" key="4">
    <source>
        <dbReference type="EMBL" id="KAE7999362.1"/>
    </source>
</evidence>
<dbReference type="PANTHER" id="PTHR12601">
    <property type="entry name" value="EUKARYOTIC TRANSLATION INITIATION FACTOR 3 SUBUNIT EIF-3"/>
    <property type="match status" value="1"/>
</dbReference>
<feature type="compositionally biased region" description="Basic and acidic residues" evidence="2">
    <location>
        <begin position="1114"/>
        <end position="1124"/>
    </location>
</feature>
<feature type="region of interest" description="Disordered" evidence="2">
    <location>
        <begin position="1449"/>
        <end position="1471"/>
    </location>
</feature>
<dbReference type="Proteomes" id="UP000327013">
    <property type="component" value="Chromosome 1"/>
</dbReference>
<dbReference type="FunFam" id="1.25.40.10:FF:000157">
    <property type="entry name" value="protein TSS isoform X2"/>
    <property type="match status" value="1"/>
</dbReference>
<organism evidence="4 5">
    <name type="scientific">Carpinus fangiana</name>
    <dbReference type="NCBI Taxonomy" id="176857"/>
    <lineage>
        <taxon>Eukaryota</taxon>
        <taxon>Viridiplantae</taxon>
        <taxon>Streptophyta</taxon>
        <taxon>Embryophyta</taxon>
        <taxon>Tracheophyta</taxon>
        <taxon>Spermatophyta</taxon>
        <taxon>Magnoliopsida</taxon>
        <taxon>eudicotyledons</taxon>
        <taxon>Gunneridae</taxon>
        <taxon>Pentapetalae</taxon>
        <taxon>rosids</taxon>
        <taxon>fabids</taxon>
        <taxon>Fagales</taxon>
        <taxon>Betulaceae</taxon>
        <taxon>Carpinus</taxon>
    </lineage>
</organism>
<keyword evidence="5" id="KW-1185">Reference proteome</keyword>
<protein>
    <recommendedName>
        <fullName evidence="3">Clu domain-containing protein</fullName>
    </recommendedName>
</protein>
<dbReference type="PANTHER" id="PTHR12601:SF17">
    <property type="entry name" value="PROTEIN REDUCED CHLOROPLAST COVERAGE 1"/>
    <property type="match status" value="1"/>
</dbReference>
<feature type="region of interest" description="Disordered" evidence="2">
    <location>
        <begin position="1174"/>
        <end position="1199"/>
    </location>
</feature>
<dbReference type="InterPro" id="IPR027523">
    <property type="entry name" value="CLU_prot"/>
</dbReference>
<evidence type="ECO:0000256" key="2">
    <source>
        <dbReference type="SAM" id="MobiDB-lite"/>
    </source>
</evidence>
<feature type="region of interest" description="Disordered" evidence="2">
    <location>
        <begin position="1103"/>
        <end position="1147"/>
    </location>
</feature>
<dbReference type="SUPFAM" id="SSF48452">
    <property type="entry name" value="TPR-like"/>
    <property type="match status" value="1"/>
</dbReference>
<dbReference type="SUPFAM" id="SSF103107">
    <property type="entry name" value="Hypothetical protein c14orf129, hspc210"/>
    <property type="match status" value="1"/>
</dbReference>
<feature type="region of interest" description="Disordered" evidence="2">
    <location>
        <begin position="584"/>
        <end position="631"/>
    </location>
</feature>
<dbReference type="InterPro" id="IPR033646">
    <property type="entry name" value="CLU-central"/>
</dbReference>
<dbReference type="GO" id="GO:0005737">
    <property type="term" value="C:cytoplasm"/>
    <property type="evidence" value="ECO:0007669"/>
    <property type="project" value="TreeGrafter"/>
</dbReference>
<dbReference type="Pfam" id="PF13424">
    <property type="entry name" value="TPR_12"/>
    <property type="match status" value="1"/>
</dbReference>
<dbReference type="Pfam" id="PF13374">
    <property type="entry name" value="TPR_10"/>
    <property type="match status" value="2"/>
</dbReference>
<dbReference type="Gene3D" id="1.25.40.10">
    <property type="entry name" value="Tetratricopeptide repeat domain"/>
    <property type="match status" value="1"/>
</dbReference>
<feature type="region of interest" description="Disordered" evidence="2">
    <location>
        <begin position="1707"/>
        <end position="1739"/>
    </location>
</feature>
<feature type="compositionally biased region" description="Low complexity" evidence="2">
    <location>
        <begin position="150"/>
        <end position="160"/>
    </location>
</feature>
<name>A0A5N6QJ43_9ROSI</name>
<dbReference type="InterPro" id="IPR028275">
    <property type="entry name" value="CLU_N"/>
</dbReference>
<gene>
    <name evidence="4" type="ORF">FH972_003801</name>
</gene>
<feature type="compositionally biased region" description="Polar residues" evidence="2">
    <location>
        <begin position="1275"/>
        <end position="1292"/>
    </location>
</feature>
<dbReference type="InterPro" id="IPR023231">
    <property type="entry name" value="GSKIP_dom_sf"/>
</dbReference>
<keyword evidence="1" id="KW-0963">Cytoplasm</keyword>
<feature type="compositionally biased region" description="Basic and acidic residues" evidence="2">
    <location>
        <begin position="584"/>
        <end position="604"/>
    </location>
</feature>
<dbReference type="Pfam" id="PF12807">
    <property type="entry name" value="eIF3_p135"/>
    <property type="match status" value="1"/>
</dbReference>